<dbReference type="InterPro" id="IPR003737">
    <property type="entry name" value="GlcNAc_PI_deacetylase-related"/>
</dbReference>
<evidence type="ECO:0000313" key="2">
    <source>
        <dbReference type="EMBL" id="MCM0620421.1"/>
    </source>
</evidence>
<dbReference type="SUPFAM" id="SSF102588">
    <property type="entry name" value="LmbE-like"/>
    <property type="match status" value="1"/>
</dbReference>
<dbReference type="EMBL" id="JAMOIL010000010">
    <property type="protein sequence ID" value="MCM0620421.1"/>
    <property type="molecule type" value="Genomic_DNA"/>
</dbReference>
<keyword evidence="3" id="KW-1185">Reference proteome</keyword>
<dbReference type="RefSeq" id="WP_250827051.1">
    <property type="nucleotide sequence ID" value="NZ_JAMOIL010000010.1"/>
</dbReference>
<dbReference type="PANTHER" id="PTHR12993:SF29">
    <property type="entry name" value="BLR3841 PROTEIN"/>
    <property type="match status" value="1"/>
</dbReference>
<dbReference type="InterPro" id="IPR024078">
    <property type="entry name" value="LmbE-like_dom_sf"/>
</dbReference>
<dbReference type="AlphaFoldDB" id="A0A9X2IE36"/>
<dbReference type="GO" id="GO:0016811">
    <property type="term" value="F:hydrolase activity, acting on carbon-nitrogen (but not peptide) bonds, in linear amides"/>
    <property type="evidence" value="ECO:0007669"/>
    <property type="project" value="TreeGrafter"/>
</dbReference>
<dbReference type="PANTHER" id="PTHR12993">
    <property type="entry name" value="N-ACETYLGLUCOSAMINYL-PHOSPHATIDYLINOSITOL DE-N-ACETYLASE-RELATED"/>
    <property type="match status" value="1"/>
</dbReference>
<accession>A0A9X2IE36</accession>
<dbReference type="Pfam" id="PF02585">
    <property type="entry name" value="PIG-L"/>
    <property type="match status" value="1"/>
</dbReference>
<protein>
    <submittedName>
        <fullName evidence="2">PIG-L family deacetylase</fullName>
    </submittedName>
</protein>
<comment type="caution">
    <text evidence="2">The sequence shown here is derived from an EMBL/GenBank/DDBJ whole genome shotgun (WGS) entry which is preliminary data.</text>
</comment>
<evidence type="ECO:0000313" key="3">
    <source>
        <dbReference type="Proteomes" id="UP001139485"/>
    </source>
</evidence>
<name>A0A9X2IE36_9ACTN</name>
<evidence type="ECO:0000256" key="1">
    <source>
        <dbReference type="ARBA" id="ARBA00022833"/>
    </source>
</evidence>
<gene>
    <name evidence="2" type="ORF">M8330_08940</name>
</gene>
<dbReference type="GO" id="GO:0016137">
    <property type="term" value="P:glycoside metabolic process"/>
    <property type="evidence" value="ECO:0007669"/>
    <property type="project" value="UniProtKB-ARBA"/>
</dbReference>
<organism evidence="2 3">
    <name type="scientific">Nocardioides bruguierae</name>
    <dbReference type="NCBI Taxonomy" id="2945102"/>
    <lineage>
        <taxon>Bacteria</taxon>
        <taxon>Bacillati</taxon>
        <taxon>Actinomycetota</taxon>
        <taxon>Actinomycetes</taxon>
        <taxon>Propionibacteriales</taxon>
        <taxon>Nocardioidaceae</taxon>
        <taxon>Nocardioides</taxon>
    </lineage>
</organism>
<dbReference type="Gene3D" id="3.40.50.10320">
    <property type="entry name" value="LmbE-like"/>
    <property type="match status" value="1"/>
</dbReference>
<sequence length="260" mass="27588">MHETWQQHPAWGRGPALDLTNRGRTCDRLVVVSAHPDDESLGVGGLIATAHRAGMSVYLVLLTAGESSHPPREDMSRHSLATLRLGELDAAVEQLAPGAPVVFLGAPDTGVTTVEREVVTALTEIVGDGTRTLLVAPWRHDGHPDHDAAGRAAAEVAAVTGARLVEYPLLMWRHHSPDEAPWEDMAVLTLDEEVLAAKHDAIRAHASQVRPKDVGGDAEPSIGPASLALFEAAVEHVVVLPEPVLENGEDEAGEPALEAV</sequence>
<dbReference type="Proteomes" id="UP001139485">
    <property type="component" value="Unassembled WGS sequence"/>
</dbReference>
<proteinExistence type="predicted"/>
<keyword evidence="1" id="KW-0862">Zinc</keyword>
<reference evidence="2" key="1">
    <citation type="submission" date="2022-05" db="EMBL/GenBank/DDBJ databases">
        <authorList>
            <person name="Tuo L."/>
        </authorList>
    </citation>
    <scope>NUCLEOTIDE SEQUENCE</scope>
    <source>
        <strain evidence="2">BSK12Z-4</strain>
    </source>
</reference>